<proteinExistence type="predicted"/>
<dbReference type="EMBL" id="BK016082">
    <property type="protein sequence ID" value="DAF93320.1"/>
    <property type="molecule type" value="Genomic_DNA"/>
</dbReference>
<accession>A0A8S5UFR7</accession>
<reference evidence="1" key="1">
    <citation type="journal article" date="2021" name="Proc. Natl. Acad. Sci. U.S.A.">
        <title>A Catalog of Tens of Thousands of Viruses from Human Metagenomes Reveals Hidden Associations with Chronic Diseases.</title>
        <authorList>
            <person name="Tisza M.J."/>
            <person name="Buck C.B."/>
        </authorList>
    </citation>
    <scope>NUCLEOTIDE SEQUENCE</scope>
    <source>
        <strain evidence="1">CtvQY7</strain>
    </source>
</reference>
<sequence length="140" mass="15557">MSDNKNLETVQEETTEIVAAEEMEQAEKTGVVVMGDKKKAASQSANYTHTFKKPREIMGKKYNTMTFYFENLTGDDMEAVEEELAANNQFVLAPEVNSAFQARLAARAAGVASDEICRLPLGDYMKIKNKARDFLVSAGY</sequence>
<organism evidence="1">
    <name type="scientific">Caudovirales sp. ctvQY7</name>
    <dbReference type="NCBI Taxonomy" id="2825774"/>
    <lineage>
        <taxon>Viruses</taxon>
        <taxon>Duplodnaviria</taxon>
        <taxon>Heunggongvirae</taxon>
        <taxon>Uroviricota</taxon>
        <taxon>Caudoviricetes</taxon>
    </lineage>
</organism>
<evidence type="ECO:0000313" key="1">
    <source>
        <dbReference type="EMBL" id="DAF93320.1"/>
    </source>
</evidence>
<protein>
    <submittedName>
        <fullName evidence="1">Tail assembly chaperone protein</fullName>
    </submittedName>
</protein>
<name>A0A8S5UFR7_9CAUD</name>